<dbReference type="AlphaFoldDB" id="A0A1X7SII1"/>
<proteinExistence type="predicted"/>
<accession>A0A1X7SII1</accession>
<dbReference type="EnsemblMetazoa" id="Aqu2.1.01914_001">
    <property type="protein sequence ID" value="Aqu2.1.01914_001"/>
    <property type="gene ID" value="Aqu2.1.01914"/>
</dbReference>
<evidence type="ECO:0000313" key="2">
    <source>
        <dbReference type="EnsemblMetazoa" id="Aqu2.1.01914_001"/>
    </source>
</evidence>
<reference evidence="2" key="1">
    <citation type="submission" date="2017-05" db="UniProtKB">
        <authorList>
            <consortium name="EnsemblMetazoa"/>
        </authorList>
    </citation>
    <scope>IDENTIFICATION</scope>
</reference>
<organism evidence="2">
    <name type="scientific">Amphimedon queenslandica</name>
    <name type="common">Sponge</name>
    <dbReference type="NCBI Taxonomy" id="400682"/>
    <lineage>
        <taxon>Eukaryota</taxon>
        <taxon>Metazoa</taxon>
        <taxon>Porifera</taxon>
        <taxon>Demospongiae</taxon>
        <taxon>Heteroscleromorpha</taxon>
        <taxon>Haplosclerida</taxon>
        <taxon>Niphatidae</taxon>
        <taxon>Amphimedon</taxon>
    </lineage>
</organism>
<name>A0A1X7SII1_AMPQE</name>
<protein>
    <submittedName>
        <fullName evidence="2">Uncharacterized protein</fullName>
    </submittedName>
</protein>
<evidence type="ECO:0000256" key="1">
    <source>
        <dbReference type="SAM" id="MobiDB-lite"/>
    </source>
</evidence>
<feature type="compositionally biased region" description="Gly residues" evidence="1">
    <location>
        <begin position="58"/>
        <end position="69"/>
    </location>
</feature>
<dbReference type="OrthoDB" id="287041at2759"/>
<feature type="region of interest" description="Disordered" evidence="1">
    <location>
        <begin position="21"/>
        <end position="69"/>
    </location>
</feature>
<sequence>MSTYSSKGKRFGSTFNVFSFKKSSSSSPAPLEVAIPADTPPVSPAPLDGSETNKPQTTGGGWLGWLGLK</sequence>
<dbReference type="InParanoid" id="A0A1X7SII1"/>